<proteinExistence type="predicted"/>
<sequence length="75" mass="8063">MHDAPFSFEHMRTTGQPPEARHDVGDQHSTFSYGNHGLVAYCAREMLAMAVVLEHLGEVPDGSGLASRAPDVTVG</sequence>
<protein>
    <submittedName>
        <fullName evidence="2">Uncharacterized protein</fullName>
    </submittedName>
</protein>
<dbReference type="Proteomes" id="UP000197783">
    <property type="component" value="Unassembled WGS sequence"/>
</dbReference>
<feature type="region of interest" description="Disordered" evidence="1">
    <location>
        <begin position="1"/>
        <end position="28"/>
    </location>
</feature>
<dbReference type="RefSeq" id="WP_088335464.1">
    <property type="nucleotide sequence ID" value="NZ_NBBJ01000010.1"/>
</dbReference>
<reference evidence="2 3" key="1">
    <citation type="submission" date="2017-03" db="EMBL/GenBank/DDBJ databases">
        <title>Genome sequence of Sphingomonas mucosissima DSM 17494.</title>
        <authorList>
            <person name="Poehlein A."/>
            <person name="Wuebbeler J.H."/>
            <person name="Steinbuechel A."/>
            <person name="Daniel R."/>
        </authorList>
    </citation>
    <scope>NUCLEOTIDE SEQUENCE [LARGE SCALE GENOMIC DNA]</scope>
    <source>
        <strain evidence="2 3">DSM 17494</strain>
    </source>
</reference>
<keyword evidence="3" id="KW-1185">Reference proteome</keyword>
<evidence type="ECO:0000313" key="2">
    <source>
        <dbReference type="EMBL" id="OWK27722.1"/>
    </source>
</evidence>
<comment type="caution">
    <text evidence="2">The sequence shown here is derived from an EMBL/GenBank/DDBJ whole genome shotgun (WGS) entry which is preliminary data.</text>
</comment>
<dbReference type="EMBL" id="NBBJ01000010">
    <property type="protein sequence ID" value="OWK27722.1"/>
    <property type="molecule type" value="Genomic_DNA"/>
</dbReference>
<evidence type="ECO:0000256" key="1">
    <source>
        <dbReference type="SAM" id="MobiDB-lite"/>
    </source>
</evidence>
<accession>A0A245ZDH4</accession>
<name>A0A245ZDH4_9SPHN</name>
<organism evidence="2 3">
    <name type="scientific">Sphingomonas mucosissima</name>
    <dbReference type="NCBI Taxonomy" id="370959"/>
    <lineage>
        <taxon>Bacteria</taxon>
        <taxon>Pseudomonadati</taxon>
        <taxon>Pseudomonadota</taxon>
        <taxon>Alphaproteobacteria</taxon>
        <taxon>Sphingomonadales</taxon>
        <taxon>Sphingomonadaceae</taxon>
        <taxon>Sphingomonas</taxon>
    </lineage>
</organism>
<gene>
    <name evidence="2" type="ORF">SPMU_33640</name>
</gene>
<dbReference type="AlphaFoldDB" id="A0A245ZDH4"/>
<evidence type="ECO:0000313" key="3">
    <source>
        <dbReference type="Proteomes" id="UP000197783"/>
    </source>
</evidence>